<dbReference type="EMBL" id="JAGEOJ010000006">
    <property type="protein sequence ID" value="MBO2448811.1"/>
    <property type="molecule type" value="Genomic_DNA"/>
</dbReference>
<keyword evidence="3" id="KW-1185">Reference proteome</keyword>
<dbReference type="Gene3D" id="3.90.1570.10">
    <property type="entry name" value="tt1808, chain A"/>
    <property type="match status" value="1"/>
</dbReference>
<dbReference type="InterPro" id="IPR008538">
    <property type="entry name" value="Uma2"/>
</dbReference>
<keyword evidence="2" id="KW-0540">Nuclease</keyword>
<organism evidence="2 3">
    <name type="scientific">Actinomadura barringtoniae</name>
    <dbReference type="NCBI Taxonomy" id="1427535"/>
    <lineage>
        <taxon>Bacteria</taxon>
        <taxon>Bacillati</taxon>
        <taxon>Actinomycetota</taxon>
        <taxon>Actinomycetes</taxon>
        <taxon>Streptosporangiales</taxon>
        <taxon>Thermomonosporaceae</taxon>
        <taxon>Actinomadura</taxon>
    </lineage>
</organism>
<feature type="domain" description="Putative restriction endonuclease" evidence="1">
    <location>
        <begin position="19"/>
        <end position="181"/>
    </location>
</feature>
<dbReference type="SUPFAM" id="SSF52980">
    <property type="entry name" value="Restriction endonuclease-like"/>
    <property type="match status" value="1"/>
</dbReference>
<dbReference type="PANTHER" id="PTHR35400:SF3">
    <property type="entry name" value="SLL1072 PROTEIN"/>
    <property type="match status" value="1"/>
</dbReference>
<name>A0A939PA25_9ACTN</name>
<keyword evidence="2" id="KW-0378">Hydrolase</keyword>
<dbReference type="PANTHER" id="PTHR35400">
    <property type="entry name" value="SLR1083 PROTEIN"/>
    <property type="match status" value="1"/>
</dbReference>
<comment type="caution">
    <text evidence="2">The sequence shown here is derived from an EMBL/GenBank/DDBJ whole genome shotgun (WGS) entry which is preliminary data.</text>
</comment>
<accession>A0A939PA25</accession>
<protein>
    <submittedName>
        <fullName evidence="2">Uma2 family endonuclease</fullName>
    </submittedName>
</protein>
<dbReference type="RefSeq" id="WP_208256468.1">
    <property type="nucleotide sequence ID" value="NZ_JAGEOJ010000006.1"/>
</dbReference>
<dbReference type="Pfam" id="PF05685">
    <property type="entry name" value="Uma2"/>
    <property type="match status" value="1"/>
</dbReference>
<proteinExistence type="predicted"/>
<sequence length="192" mass="20949">MSVPEIRPHPGNLRAVAEQIEQATGLRVEVLGGKLVMSPTSRGKQAGTIRRIRLQLEPRLPAGLATYEVSSVALPDDVDDYCTPDLVVLPEDWDEDDAWLANPGDVELALEVISKSERAKEVTDKNDWYAAAGVRTLLAVDPRVGAWSLLTYPREGSYQGVLHGKYGEEIPLPTPFGFALATGDLPRYADPT</sequence>
<dbReference type="CDD" id="cd06260">
    <property type="entry name" value="DUF820-like"/>
    <property type="match status" value="1"/>
</dbReference>
<dbReference type="Proteomes" id="UP000669179">
    <property type="component" value="Unassembled WGS sequence"/>
</dbReference>
<dbReference type="AlphaFoldDB" id="A0A939PA25"/>
<evidence type="ECO:0000313" key="3">
    <source>
        <dbReference type="Proteomes" id="UP000669179"/>
    </source>
</evidence>
<evidence type="ECO:0000259" key="1">
    <source>
        <dbReference type="Pfam" id="PF05685"/>
    </source>
</evidence>
<evidence type="ECO:0000313" key="2">
    <source>
        <dbReference type="EMBL" id="MBO2448811.1"/>
    </source>
</evidence>
<dbReference type="GO" id="GO:0004519">
    <property type="term" value="F:endonuclease activity"/>
    <property type="evidence" value="ECO:0007669"/>
    <property type="project" value="UniProtKB-KW"/>
</dbReference>
<gene>
    <name evidence="2" type="ORF">J4573_17035</name>
</gene>
<keyword evidence="2" id="KW-0255">Endonuclease</keyword>
<reference evidence="2" key="1">
    <citation type="submission" date="2021-03" db="EMBL/GenBank/DDBJ databases">
        <authorList>
            <person name="Kanchanasin P."/>
            <person name="Saeng-In P."/>
            <person name="Phongsopitanun W."/>
            <person name="Yuki M."/>
            <person name="Kudo T."/>
            <person name="Ohkuma M."/>
            <person name="Tanasupawat S."/>
        </authorList>
    </citation>
    <scope>NUCLEOTIDE SEQUENCE</scope>
    <source>
        <strain evidence="2">GKU 128</strain>
    </source>
</reference>
<dbReference type="InterPro" id="IPR011335">
    <property type="entry name" value="Restrct_endonuc-II-like"/>
</dbReference>
<dbReference type="InterPro" id="IPR012296">
    <property type="entry name" value="Nuclease_put_TT1808"/>
</dbReference>